<keyword evidence="1" id="KW-0472">Membrane</keyword>
<evidence type="ECO:0000313" key="4">
    <source>
        <dbReference type="Proteomes" id="UP000198211"/>
    </source>
</evidence>
<name>A0A225W476_9STRA</name>
<dbReference type="OrthoDB" id="123727at2759"/>
<keyword evidence="2" id="KW-0732">Signal</keyword>
<gene>
    <name evidence="3" type="ORF">PHMEG_00015109</name>
</gene>
<feature type="transmembrane region" description="Helical" evidence="1">
    <location>
        <begin position="254"/>
        <end position="279"/>
    </location>
</feature>
<dbReference type="AlphaFoldDB" id="A0A225W476"/>
<accession>A0A225W476</accession>
<evidence type="ECO:0000256" key="1">
    <source>
        <dbReference type="SAM" id="Phobius"/>
    </source>
</evidence>
<keyword evidence="1" id="KW-1133">Transmembrane helix</keyword>
<evidence type="ECO:0000313" key="3">
    <source>
        <dbReference type="EMBL" id="OWZ11817.1"/>
    </source>
</evidence>
<keyword evidence="1" id="KW-0812">Transmembrane</keyword>
<feature type="signal peptide" evidence="2">
    <location>
        <begin position="1"/>
        <end position="19"/>
    </location>
</feature>
<dbReference type="EMBL" id="NBNE01002019">
    <property type="protein sequence ID" value="OWZ11817.1"/>
    <property type="molecule type" value="Genomic_DNA"/>
</dbReference>
<organism evidence="3 4">
    <name type="scientific">Phytophthora megakarya</name>
    <dbReference type="NCBI Taxonomy" id="4795"/>
    <lineage>
        <taxon>Eukaryota</taxon>
        <taxon>Sar</taxon>
        <taxon>Stramenopiles</taxon>
        <taxon>Oomycota</taxon>
        <taxon>Peronosporomycetes</taxon>
        <taxon>Peronosporales</taxon>
        <taxon>Peronosporaceae</taxon>
        <taxon>Phytophthora</taxon>
    </lineage>
</organism>
<comment type="caution">
    <text evidence="3">The sequence shown here is derived from an EMBL/GenBank/DDBJ whole genome shotgun (WGS) entry which is preliminary data.</text>
</comment>
<reference evidence="4" key="1">
    <citation type="submission" date="2017-03" db="EMBL/GenBank/DDBJ databases">
        <title>Phytopthora megakarya and P. palmivora, two closely related causual agents of cacao black pod achieved similar genome size and gene model numbers by different mechanisms.</title>
        <authorList>
            <person name="Ali S."/>
            <person name="Shao J."/>
            <person name="Larry D.J."/>
            <person name="Kronmiller B."/>
            <person name="Shen D."/>
            <person name="Strem M.D."/>
            <person name="Melnick R.L."/>
            <person name="Guiltinan M.J."/>
            <person name="Tyler B.M."/>
            <person name="Meinhardt L.W."/>
            <person name="Bailey B.A."/>
        </authorList>
    </citation>
    <scope>NUCLEOTIDE SEQUENCE [LARGE SCALE GENOMIC DNA]</scope>
    <source>
        <strain evidence="4">zdho120</strain>
    </source>
</reference>
<protein>
    <submittedName>
        <fullName evidence="3">Crinkler (CRN)</fullName>
    </submittedName>
</protein>
<evidence type="ECO:0000256" key="2">
    <source>
        <dbReference type="SAM" id="SignalP"/>
    </source>
</evidence>
<sequence length="310" mass="35677">MKPLRVWFTKLIFRKCVLELLPIGHSKSSYNGLWNNLFLNVLSVIVDTSRADRDSCNNSSTENQYPAFKFVLDDVCIFRGEEKAPGVSIRVTSEEMTSKFEWTFGNVPYVFGYTASGYKIQLPALQSWDGFVTETSIGTFYINRQEQRFEAVLALLNLSLLFPHIFDACPVSAKDEFRIMTFQDYDLYKGIVVSLFPKFIEKVYPRTVYFDDLPELYGAMEEARIPNVDHLKDVKFETRTIRLEPRGMVMFFKLWWVLMSVGGFIVISAGIISWSAVFIKWRHLSVKEHAPETFVESVEPSTAVDIWGDG</sequence>
<feature type="chain" id="PRO_5013347783" evidence="2">
    <location>
        <begin position="20"/>
        <end position="310"/>
    </location>
</feature>
<proteinExistence type="predicted"/>
<keyword evidence="4" id="KW-1185">Reference proteome</keyword>
<dbReference type="Proteomes" id="UP000198211">
    <property type="component" value="Unassembled WGS sequence"/>
</dbReference>